<keyword evidence="5" id="KW-1185">Reference proteome</keyword>
<gene>
    <name evidence="4" type="ORF">B1H29_09185</name>
</gene>
<dbReference type="KEGG" id="spac:B1H29_09185"/>
<dbReference type="GO" id="GO:1901605">
    <property type="term" value="P:alpha-amino acid metabolic process"/>
    <property type="evidence" value="ECO:0007669"/>
    <property type="project" value="UniProtKB-ARBA"/>
</dbReference>
<dbReference type="InterPro" id="IPR036052">
    <property type="entry name" value="TrpB-like_PALP_sf"/>
</dbReference>
<dbReference type="RefSeq" id="WP_055419770.1">
    <property type="nucleotide sequence ID" value="NZ_CP019724.1"/>
</dbReference>
<evidence type="ECO:0000313" key="4">
    <source>
        <dbReference type="EMBL" id="AQS67071.1"/>
    </source>
</evidence>
<dbReference type="AlphaFoldDB" id="A0A1S6J5S0"/>
<comment type="cofactor">
    <cofactor evidence="1">
        <name>pyridoxal 5'-phosphate</name>
        <dbReference type="ChEBI" id="CHEBI:597326"/>
    </cofactor>
</comment>
<organism evidence="4 5">
    <name type="scientific">Streptomyces pactum</name>
    <dbReference type="NCBI Taxonomy" id="68249"/>
    <lineage>
        <taxon>Bacteria</taxon>
        <taxon>Bacillati</taxon>
        <taxon>Actinomycetota</taxon>
        <taxon>Actinomycetes</taxon>
        <taxon>Kitasatosporales</taxon>
        <taxon>Streptomycetaceae</taxon>
        <taxon>Streptomyces</taxon>
    </lineage>
</organism>
<sequence length="390" mass="42214">MPDDEKSKGGAGGTYTLACLCCDVELELALVYRCPNCSGALEPRHTLRGAARRDHETPERAYFDFLPLSSPDFLDDGITRRTPCRPAPDLGAAIGVPGLWTKDESRQPTGTTKDRLASVVLAVFRQFGIKEFVGSSTGNSSTALARAVRRDPAMRAHFFCGEDFVTNHDVPDHARTSLTVVPGTYVDASAKARRFAAEQGLHLDAGFFNWARREGLKLAYLEALDQMDRTPDVVVQGISSGMGLLAAHKGMREYLMTGAIDRMPRFLMVQEESCAPAATAWRQGRRELTAADRIDRPQGLATAILLGDGAPYYPYLYDIASQTGGAVVSASRRELVEARTMLRELEGLDVCYAAAATIAAVRNEAAAGRIGEDATVLVNLTGRSRTDVPA</sequence>
<dbReference type="SUPFAM" id="SSF53686">
    <property type="entry name" value="Tryptophan synthase beta subunit-like PLP-dependent enzymes"/>
    <property type="match status" value="1"/>
</dbReference>
<dbReference type="Proteomes" id="UP000189443">
    <property type="component" value="Chromosome"/>
</dbReference>
<accession>A0A1S6J5S0</accession>
<feature type="domain" description="Tryptophan synthase beta chain-like PALP" evidence="3">
    <location>
        <begin position="79"/>
        <end position="382"/>
    </location>
</feature>
<dbReference type="InterPro" id="IPR001926">
    <property type="entry name" value="TrpB-like_PALP"/>
</dbReference>
<keyword evidence="2" id="KW-0663">Pyridoxal phosphate</keyword>
<dbReference type="Pfam" id="PF00291">
    <property type="entry name" value="PALP"/>
    <property type="match status" value="1"/>
</dbReference>
<evidence type="ECO:0000313" key="5">
    <source>
        <dbReference type="Proteomes" id="UP000189443"/>
    </source>
</evidence>
<proteinExistence type="predicted"/>
<reference evidence="4 5" key="1">
    <citation type="submission" date="2017-02" db="EMBL/GenBank/DDBJ databases">
        <title>Streptomyces pactum ACT12 Genome sequencing and assembly.</title>
        <authorList>
            <person name="Xue Q."/>
            <person name="Yan X."/>
            <person name="Jia L."/>
            <person name="Yan H."/>
        </authorList>
    </citation>
    <scope>NUCLEOTIDE SEQUENCE [LARGE SCALE GENOMIC DNA]</scope>
    <source>
        <strain evidence="4 5">ACT12</strain>
    </source>
</reference>
<name>A0A1S6J5S0_9ACTN</name>
<evidence type="ECO:0000259" key="3">
    <source>
        <dbReference type="Pfam" id="PF00291"/>
    </source>
</evidence>
<dbReference type="Gene3D" id="3.40.50.1100">
    <property type="match status" value="2"/>
</dbReference>
<dbReference type="OrthoDB" id="9778118at2"/>
<dbReference type="EMBL" id="CP019724">
    <property type="protein sequence ID" value="AQS67071.1"/>
    <property type="molecule type" value="Genomic_DNA"/>
</dbReference>
<protein>
    <recommendedName>
        <fullName evidence="3">Tryptophan synthase beta chain-like PALP domain-containing protein</fullName>
    </recommendedName>
</protein>
<evidence type="ECO:0000256" key="1">
    <source>
        <dbReference type="ARBA" id="ARBA00001933"/>
    </source>
</evidence>
<evidence type="ECO:0000256" key="2">
    <source>
        <dbReference type="ARBA" id="ARBA00022898"/>
    </source>
</evidence>